<dbReference type="Proteomes" id="UP000192656">
    <property type="component" value="Unassembled WGS sequence"/>
</dbReference>
<feature type="region of interest" description="Disordered" evidence="7">
    <location>
        <begin position="96"/>
        <end position="158"/>
    </location>
</feature>
<evidence type="ECO:0000256" key="2">
    <source>
        <dbReference type="ARBA" id="ARBA00022980"/>
    </source>
</evidence>
<evidence type="ECO:0000256" key="1">
    <source>
        <dbReference type="ARBA" id="ARBA00009512"/>
    </source>
</evidence>
<evidence type="ECO:0000313" key="8">
    <source>
        <dbReference type="EMBL" id="SMC50847.1"/>
    </source>
</evidence>
<dbReference type="CDD" id="cd00473">
    <property type="entry name" value="bS6"/>
    <property type="match status" value="1"/>
</dbReference>
<name>A0A1W1ZR72_9HYPH</name>
<evidence type="ECO:0000256" key="3">
    <source>
        <dbReference type="ARBA" id="ARBA00023274"/>
    </source>
</evidence>
<dbReference type="OrthoDB" id="9812702at2"/>
<dbReference type="EMBL" id="FWXR01000003">
    <property type="protein sequence ID" value="SMC50847.1"/>
    <property type="molecule type" value="Genomic_DNA"/>
</dbReference>
<reference evidence="8 9" key="1">
    <citation type="submission" date="2017-04" db="EMBL/GenBank/DDBJ databases">
        <authorList>
            <person name="Afonso C.L."/>
            <person name="Miller P.J."/>
            <person name="Scott M.A."/>
            <person name="Spackman E."/>
            <person name="Goraichik I."/>
            <person name="Dimitrov K.M."/>
            <person name="Suarez D.L."/>
            <person name="Swayne D.E."/>
        </authorList>
    </citation>
    <scope>NUCLEOTIDE SEQUENCE [LARGE SCALE GENOMIC DNA]</scope>
    <source>
        <strain evidence="8 9">CGMCC 1.10972</strain>
    </source>
</reference>
<keyword evidence="9" id="KW-1185">Reference proteome</keyword>
<proteinExistence type="inferred from homology"/>
<sequence length="158" mass="18333">MALYEHVFLARQDISNQQVDQLVENLRGILEAGGGKVAKVENWGLKSLAYRIDKNRKAYYTLMNIDAPASAVQEMERQMRFNEDVIRFMTIRVDAHEEGASAMMQKRDDRGQRRGGRDDRGPRRDRDDRGPRGDRDDRGPRGDREDRGPRRERNSDSE</sequence>
<dbReference type="SUPFAM" id="SSF54995">
    <property type="entry name" value="Ribosomal protein S6"/>
    <property type="match status" value="1"/>
</dbReference>
<protein>
    <recommendedName>
        <fullName evidence="5 6">Small ribosomal subunit protein bS6</fullName>
    </recommendedName>
</protein>
<dbReference type="NCBIfam" id="TIGR00166">
    <property type="entry name" value="S6"/>
    <property type="match status" value="1"/>
</dbReference>
<comment type="function">
    <text evidence="4 6">Binds together with bS18 to 16S ribosomal RNA.</text>
</comment>
<keyword evidence="6" id="KW-0699">rRNA-binding</keyword>
<organism evidence="8 9">
    <name type="scientific">Fulvimarina manganoxydans</name>
    <dbReference type="NCBI Taxonomy" id="937218"/>
    <lineage>
        <taxon>Bacteria</taxon>
        <taxon>Pseudomonadati</taxon>
        <taxon>Pseudomonadota</taxon>
        <taxon>Alphaproteobacteria</taxon>
        <taxon>Hyphomicrobiales</taxon>
        <taxon>Aurantimonadaceae</taxon>
        <taxon>Fulvimarina</taxon>
    </lineage>
</organism>
<dbReference type="InterPro" id="IPR000529">
    <property type="entry name" value="Ribosomal_bS6"/>
</dbReference>
<dbReference type="RefSeq" id="WP_084408892.1">
    <property type="nucleotide sequence ID" value="NZ_FWXR01000003.1"/>
</dbReference>
<keyword evidence="2 6" id="KW-0689">Ribosomal protein</keyword>
<dbReference type="GO" id="GO:0022627">
    <property type="term" value="C:cytosolic small ribosomal subunit"/>
    <property type="evidence" value="ECO:0007669"/>
    <property type="project" value="TreeGrafter"/>
</dbReference>
<dbReference type="PANTHER" id="PTHR21011:SF1">
    <property type="entry name" value="SMALL RIBOSOMAL SUBUNIT PROTEIN BS6M"/>
    <property type="match status" value="1"/>
</dbReference>
<evidence type="ECO:0000256" key="7">
    <source>
        <dbReference type="SAM" id="MobiDB-lite"/>
    </source>
</evidence>
<dbReference type="InterPro" id="IPR014717">
    <property type="entry name" value="Transl_elong_EF1B/ribsomal_bS6"/>
</dbReference>
<evidence type="ECO:0000256" key="5">
    <source>
        <dbReference type="ARBA" id="ARBA00035294"/>
    </source>
</evidence>
<dbReference type="STRING" id="937218.SAMN06297251_10355"/>
<evidence type="ECO:0000313" key="9">
    <source>
        <dbReference type="Proteomes" id="UP000192656"/>
    </source>
</evidence>
<dbReference type="HAMAP" id="MF_00360">
    <property type="entry name" value="Ribosomal_bS6"/>
    <property type="match status" value="1"/>
</dbReference>
<keyword evidence="3 6" id="KW-0687">Ribonucleoprotein</keyword>
<dbReference type="Gene3D" id="3.30.70.60">
    <property type="match status" value="1"/>
</dbReference>
<keyword evidence="6" id="KW-0694">RNA-binding</keyword>
<accession>A0A1W1ZR72</accession>
<dbReference type="GO" id="GO:0070181">
    <property type="term" value="F:small ribosomal subunit rRNA binding"/>
    <property type="evidence" value="ECO:0007669"/>
    <property type="project" value="TreeGrafter"/>
</dbReference>
<comment type="similarity">
    <text evidence="1 6">Belongs to the bacterial ribosomal protein bS6 family.</text>
</comment>
<dbReference type="AlphaFoldDB" id="A0A1W1ZR72"/>
<dbReference type="Pfam" id="PF01250">
    <property type="entry name" value="Ribosomal_S6"/>
    <property type="match status" value="1"/>
</dbReference>
<dbReference type="InterPro" id="IPR035980">
    <property type="entry name" value="Ribosomal_bS6_sf"/>
</dbReference>
<dbReference type="InterPro" id="IPR020814">
    <property type="entry name" value="Ribosomal_S6_plastid/chlpt"/>
</dbReference>
<gene>
    <name evidence="6" type="primary">rpsF</name>
    <name evidence="8" type="ORF">SAMN06297251_10355</name>
</gene>
<dbReference type="GO" id="GO:0003735">
    <property type="term" value="F:structural constituent of ribosome"/>
    <property type="evidence" value="ECO:0007669"/>
    <property type="project" value="InterPro"/>
</dbReference>
<evidence type="ECO:0000256" key="4">
    <source>
        <dbReference type="ARBA" id="ARBA00035104"/>
    </source>
</evidence>
<evidence type="ECO:0000256" key="6">
    <source>
        <dbReference type="HAMAP-Rule" id="MF_00360"/>
    </source>
</evidence>
<dbReference type="PANTHER" id="PTHR21011">
    <property type="entry name" value="MITOCHONDRIAL 28S RIBOSOMAL PROTEIN S6"/>
    <property type="match status" value="1"/>
</dbReference>
<dbReference type="GO" id="GO:0006412">
    <property type="term" value="P:translation"/>
    <property type="evidence" value="ECO:0007669"/>
    <property type="project" value="UniProtKB-UniRule"/>
</dbReference>